<accession>A0ABU3F7Q3</accession>
<feature type="domain" description="Carbohydrate kinase FGGY N-terminal" evidence="10">
    <location>
        <begin position="5"/>
        <end position="244"/>
    </location>
</feature>
<feature type="binding site" evidence="8">
    <location>
        <position position="81"/>
    </location>
    <ligand>
        <name>substrate</name>
    </ligand>
</feature>
<keyword evidence="13" id="KW-1185">Reference proteome</keyword>
<feature type="binding site" evidence="8">
    <location>
        <position position="296"/>
    </location>
    <ligand>
        <name>substrate</name>
    </ligand>
</feature>
<comment type="similarity">
    <text evidence="8">Belongs to the rhamnulokinase family.</text>
</comment>
<evidence type="ECO:0000259" key="10">
    <source>
        <dbReference type="Pfam" id="PF00370"/>
    </source>
</evidence>
<feature type="binding site" evidence="8">
    <location>
        <position position="304"/>
    </location>
    <ligand>
        <name>ATP</name>
        <dbReference type="ChEBI" id="CHEBI:30616"/>
    </ligand>
</feature>
<evidence type="ECO:0000256" key="4">
    <source>
        <dbReference type="ARBA" id="ARBA00022777"/>
    </source>
</evidence>
<proteinExistence type="inferred from homology"/>
<keyword evidence="7 8" id="KW-0684">Rhamnose metabolism</keyword>
<feature type="disulfide bond" evidence="8">
    <location>
        <begin position="354"/>
        <end position="371"/>
    </location>
</feature>
<organism evidence="12 13">
    <name type="scientific">Enterococcus xiangfangensis</name>
    <dbReference type="NCBI Taxonomy" id="1296537"/>
    <lineage>
        <taxon>Bacteria</taxon>
        <taxon>Bacillati</taxon>
        <taxon>Bacillota</taxon>
        <taxon>Bacilli</taxon>
        <taxon>Lactobacillales</taxon>
        <taxon>Enterococcaceae</taxon>
        <taxon>Enterococcus</taxon>
    </lineage>
</organism>
<dbReference type="PANTHER" id="PTHR10196:SF93">
    <property type="entry name" value="L-RHAMNULOKINASE"/>
    <property type="match status" value="1"/>
</dbReference>
<keyword evidence="5 8" id="KW-0067">ATP-binding</keyword>
<evidence type="ECO:0000259" key="11">
    <source>
        <dbReference type="Pfam" id="PF02782"/>
    </source>
</evidence>
<dbReference type="PANTHER" id="PTHR10196">
    <property type="entry name" value="SUGAR KINASE"/>
    <property type="match status" value="1"/>
</dbReference>
<dbReference type="InterPro" id="IPR018484">
    <property type="entry name" value="FGGY_N"/>
</dbReference>
<dbReference type="Gene3D" id="3.30.420.40">
    <property type="match status" value="2"/>
</dbReference>
<dbReference type="Pfam" id="PF00370">
    <property type="entry name" value="FGGY_N"/>
    <property type="match status" value="1"/>
</dbReference>
<feature type="domain" description="Carbohydrate kinase FGGY C-terminal" evidence="11">
    <location>
        <begin position="253"/>
        <end position="441"/>
    </location>
</feature>
<dbReference type="CDD" id="cd07771">
    <property type="entry name" value="ASKHA_NBD_FGGY_RhaB-like"/>
    <property type="match status" value="1"/>
</dbReference>
<dbReference type="Proteomes" id="UP001181046">
    <property type="component" value="Unassembled WGS sequence"/>
</dbReference>
<keyword evidence="8" id="KW-0460">Magnesium</keyword>
<evidence type="ECO:0000313" key="13">
    <source>
        <dbReference type="Proteomes" id="UP001181046"/>
    </source>
</evidence>
<name>A0ABU3F7Q3_9ENTE</name>
<comment type="pathway">
    <text evidence="8">Carbohydrate degradation; L-rhamnose degradation; glycerone phosphate from L-rhamnose: step 2/3.</text>
</comment>
<comment type="caution">
    <text evidence="8">Lacks conserved residue(s) required for the propagation of feature annotation.</text>
</comment>
<dbReference type="NCBIfam" id="TIGR02627">
    <property type="entry name" value="rhamnulo_kin"/>
    <property type="match status" value="1"/>
</dbReference>
<sequence length="485" mass="54193">MTKTYLAVDIGASSGRLMLSEKDPFDRISLEEIHRFKNGFMEIDGTDYWDADHLIEEILIGLEKVKQRGISECYVGIDTWGVDYCLLDANGQPLSQPVSYRDDRTEGAFEEFDRGLPLNQLYEKTGIQLQPFNTVFQLLREDRQKLAQAKQLLLMPDYLGYALTGTAVLEKTNASTMQLMNLKTRKLDEDVLAAIDVDKELFPNMAEPGSILGPILKEKFPRYDLPDATFITIASHDTASAVVGTPGKGENWAYISSGTWSLMGVEIEEGISTSETFEANFTNEWGVQGTIRFLKNIMGMWLIQEVARIQEYRYSYPELAELASQEEAFVSLIDVNDPRFLNPKDMIQEIQTYCHETNQPVPATAGKLARCIYDSLALCYAVELEKLEKITGKTLTQLHIVGGGSNNDFLNQLTADACGINVLAGPGEATAIGNIIVQMVATKGFGTLVEGREGIKKSFPMKEFQPQKENHQAIEIYQALTKQFV</sequence>
<evidence type="ECO:0000256" key="8">
    <source>
        <dbReference type="HAMAP-Rule" id="MF_01535"/>
    </source>
</evidence>
<comment type="cofactor">
    <cofactor evidence="8">
        <name>Mg(2+)</name>
        <dbReference type="ChEBI" id="CHEBI:18420"/>
    </cofactor>
</comment>
<gene>
    <name evidence="8 12" type="primary">rhaB</name>
    <name evidence="12" type="ORF">P7H27_02765</name>
</gene>
<keyword evidence="6 8" id="KW-1015">Disulfide bond</keyword>
<evidence type="ECO:0000256" key="2">
    <source>
        <dbReference type="ARBA" id="ARBA00022679"/>
    </source>
</evidence>
<evidence type="ECO:0000256" key="3">
    <source>
        <dbReference type="ARBA" id="ARBA00022741"/>
    </source>
</evidence>
<dbReference type="HAMAP" id="MF_01535">
    <property type="entry name" value="Rhamnulokinase"/>
    <property type="match status" value="1"/>
</dbReference>
<dbReference type="RefSeq" id="WP_311829427.1">
    <property type="nucleotide sequence ID" value="NZ_JARQAJ010000001.1"/>
</dbReference>
<comment type="caution">
    <text evidence="12">The sequence shown here is derived from an EMBL/GenBank/DDBJ whole genome shotgun (WGS) entry which is preliminary data.</text>
</comment>
<dbReference type="InterPro" id="IPR018485">
    <property type="entry name" value="FGGY_C"/>
</dbReference>
<evidence type="ECO:0000256" key="1">
    <source>
        <dbReference type="ARBA" id="ARBA00009156"/>
    </source>
</evidence>
<reference evidence="12" key="1">
    <citation type="submission" date="2023-03" db="EMBL/GenBank/DDBJ databases">
        <authorList>
            <person name="Shen W."/>
            <person name="Cai J."/>
        </authorList>
    </citation>
    <scope>NUCLEOTIDE SEQUENCE</scope>
    <source>
        <strain evidence="12">P66-3</strain>
    </source>
</reference>
<protein>
    <recommendedName>
        <fullName evidence="8 9">Rhamnulokinase</fullName>
        <shortName evidence="8">RhaB</shortName>
        <ecNumber evidence="8 9">2.7.1.5</ecNumber>
    </recommendedName>
    <alternativeName>
        <fullName evidence="8">ATP:L-rhamnulose phosphotransferase</fullName>
    </alternativeName>
    <alternativeName>
        <fullName evidence="8">L-rhamnulose 1-kinase</fullName>
    </alternativeName>
    <alternativeName>
        <fullName evidence="8">Rhamnulose kinase</fullName>
    </alternativeName>
</protein>
<keyword evidence="3 8" id="KW-0547">Nucleotide-binding</keyword>
<feature type="binding site" evidence="8">
    <location>
        <begin position="12"/>
        <end position="16"/>
    </location>
    <ligand>
        <name>ATP</name>
        <dbReference type="ChEBI" id="CHEBI:30616"/>
    </ligand>
</feature>
<feature type="binding site" evidence="8">
    <location>
        <position position="403"/>
    </location>
    <ligand>
        <name>ATP</name>
        <dbReference type="ChEBI" id="CHEBI:30616"/>
    </ligand>
</feature>
<evidence type="ECO:0000313" key="12">
    <source>
        <dbReference type="EMBL" id="MDT2758701.1"/>
    </source>
</evidence>
<evidence type="ECO:0000256" key="6">
    <source>
        <dbReference type="ARBA" id="ARBA00023157"/>
    </source>
</evidence>
<keyword evidence="2 8" id="KW-0808">Transferase</keyword>
<comment type="function">
    <text evidence="8">Involved in the catabolism of L-rhamnose (6-deoxy-L-mannose). Catalyzes the transfer of the gamma-phosphate group from ATP to the 1-hydroxyl group of L-rhamnulose to yield L-rhamnulose 1-phosphate.</text>
</comment>
<keyword evidence="4 8" id="KW-0418">Kinase</keyword>
<feature type="binding site" evidence="8">
    <location>
        <begin position="236"/>
        <end position="238"/>
    </location>
    <ligand>
        <name>substrate</name>
    </ligand>
</feature>
<evidence type="ECO:0000256" key="9">
    <source>
        <dbReference type="NCBIfam" id="TIGR02627"/>
    </source>
</evidence>
<dbReference type="InterPro" id="IPR000577">
    <property type="entry name" value="Carb_kinase_FGGY"/>
</dbReference>
<comment type="similarity">
    <text evidence="1">Belongs to the FGGY kinase family.</text>
</comment>
<evidence type="ECO:0000256" key="7">
    <source>
        <dbReference type="ARBA" id="ARBA00023308"/>
    </source>
</evidence>
<dbReference type="Pfam" id="PF02782">
    <property type="entry name" value="FGGY_C"/>
    <property type="match status" value="1"/>
</dbReference>
<feature type="binding site" evidence="8">
    <location>
        <position position="259"/>
    </location>
    <ligand>
        <name>ATP</name>
        <dbReference type="ChEBI" id="CHEBI:30616"/>
    </ligand>
</feature>
<dbReference type="EC" id="2.7.1.5" evidence="8 9"/>
<dbReference type="EMBL" id="JARQAJ010000001">
    <property type="protein sequence ID" value="MDT2758701.1"/>
    <property type="molecule type" value="Genomic_DNA"/>
</dbReference>
<feature type="active site" description="Proton acceptor" evidence="8">
    <location>
        <position position="237"/>
    </location>
</feature>
<dbReference type="InterPro" id="IPR013449">
    <property type="entry name" value="Rhamnulokinase"/>
</dbReference>
<dbReference type="InterPro" id="IPR043129">
    <property type="entry name" value="ATPase_NBD"/>
</dbReference>
<dbReference type="GO" id="GO:0008993">
    <property type="term" value="F:rhamnulokinase activity"/>
    <property type="evidence" value="ECO:0007669"/>
    <property type="project" value="UniProtKB-EC"/>
</dbReference>
<dbReference type="SUPFAM" id="SSF53067">
    <property type="entry name" value="Actin-like ATPase domain"/>
    <property type="match status" value="2"/>
</dbReference>
<dbReference type="PIRSF" id="PIRSF000538">
    <property type="entry name" value="GlpK"/>
    <property type="match status" value="1"/>
</dbReference>
<comment type="catalytic activity">
    <reaction evidence="8">
        <text>L-rhamnulose + ATP = L-rhamnulose 1-phosphate + ADP + H(+)</text>
        <dbReference type="Rhea" id="RHEA:20117"/>
        <dbReference type="ChEBI" id="CHEBI:15378"/>
        <dbReference type="ChEBI" id="CHEBI:17897"/>
        <dbReference type="ChEBI" id="CHEBI:30616"/>
        <dbReference type="ChEBI" id="CHEBI:58313"/>
        <dbReference type="ChEBI" id="CHEBI:456216"/>
        <dbReference type="EC" id="2.7.1.5"/>
    </reaction>
</comment>
<evidence type="ECO:0000256" key="5">
    <source>
        <dbReference type="ARBA" id="ARBA00022840"/>
    </source>
</evidence>